<name>A0A6G7YMK5_9SPHN</name>
<proteinExistence type="predicted"/>
<protein>
    <submittedName>
        <fullName evidence="1">Uncharacterized protein</fullName>
    </submittedName>
</protein>
<accession>A0A6G7YMK5</accession>
<dbReference type="KEGG" id="spii:G7077_02650"/>
<sequence>MPAFHPFPDQRSAALALLNAGGRLTRKAGSFLGQLAVDPTPMTEAQSDWLTTLLERAGLPPLAKENAQ</sequence>
<reference evidence="1 2" key="1">
    <citation type="submission" date="2020-03" db="EMBL/GenBank/DDBJ databases">
        <title>Sphingomonas sp. nov., isolated from fish.</title>
        <authorList>
            <person name="Hyun D.-W."/>
            <person name="Bae J.-W."/>
        </authorList>
    </citation>
    <scope>NUCLEOTIDE SEQUENCE [LARGE SCALE GENOMIC DNA]</scope>
    <source>
        <strain evidence="1 2">HDW15B</strain>
    </source>
</reference>
<dbReference type="RefSeq" id="WP_166410369.1">
    <property type="nucleotide sequence ID" value="NZ_CP049869.1"/>
</dbReference>
<dbReference type="AlphaFoldDB" id="A0A6G7YMK5"/>
<dbReference type="EMBL" id="CP049869">
    <property type="protein sequence ID" value="QIK77974.1"/>
    <property type="molecule type" value="Genomic_DNA"/>
</dbReference>
<keyword evidence="2" id="KW-1185">Reference proteome</keyword>
<gene>
    <name evidence="1" type="ORF">G7077_02650</name>
</gene>
<evidence type="ECO:0000313" key="1">
    <source>
        <dbReference type="EMBL" id="QIK77974.1"/>
    </source>
</evidence>
<organism evidence="1 2">
    <name type="scientific">Sphingomonas piscis</name>
    <dbReference type="NCBI Taxonomy" id="2714943"/>
    <lineage>
        <taxon>Bacteria</taxon>
        <taxon>Pseudomonadati</taxon>
        <taxon>Pseudomonadota</taxon>
        <taxon>Alphaproteobacteria</taxon>
        <taxon>Sphingomonadales</taxon>
        <taxon>Sphingomonadaceae</taxon>
        <taxon>Sphingomonas</taxon>
    </lineage>
</organism>
<dbReference type="Proteomes" id="UP000503222">
    <property type="component" value="Chromosome"/>
</dbReference>
<evidence type="ECO:0000313" key="2">
    <source>
        <dbReference type="Proteomes" id="UP000503222"/>
    </source>
</evidence>